<dbReference type="Proteomes" id="UP000002384">
    <property type="component" value="Plasmid pP742401"/>
</dbReference>
<dbReference type="HOGENOM" id="CLU_2733305_0_0_3"/>
<keyword evidence="2" id="KW-1185">Reference proteome</keyword>
<geneLocation type="plasmid" evidence="1 2">
    <name>pP742401</name>
</geneLocation>
<organism evidence="1 2">
    <name type="scientific">Gloeothece citriformis (strain PCC 7424)</name>
    <name type="common">Cyanothece sp. (strain PCC 7424)</name>
    <dbReference type="NCBI Taxonomy" id="65393"/>
    <lineage>
        <taxon>Bacteria</taxon>
        <taxon>Bacillati</taxon>
        <taxon>Cyanobacteriota</taxon>
        <taxon>Cyanophyceae</taxon>
        <taxon>Oscillatoriophycideae</taxon>
        <taxon>Chroococcales</taxon>
        <taxon>Aphanothecaceae</taxon>
        <taxon>Gloeothece</taxon>
        <taxon>Gloeothece citriformis</taxon>
    </lineage>
</organism>
<dbReference type="KEGG" id="cyc:PCC7424_5634"/>
<evidence type="ECO:0000313" key="2">
    <source>
        <dbReference type="Proteomes" id="UP000002384"/>
    </source>
</evidence>
<gene>
    <name evidence="1" type="ordered locus">PCC7424_5634</name>
</gene>
<reference evidence="2" key="1">
    <citation type="journal article" date="2011" name="MBio">
        <title>Novel metabolic attributes of the genus Cyanothece, comprising a group of unicellular nitrogen-fixing Cyanobacteria.</title>
        <authorList>
            <person name="Bandyopadhyay A."/>
            <person name="Elvitigala T."/>
            <person name="Welsh E."/>
            <person name="Stockel J."/>
            <person name="Liberton M."/>
            <person name="Min H."/>
            <person name="Sherman L.A."/>
            <person name="Pakrasi H.B."/>
        </authorList>
    </citation>
    <scope>NUCLEOTIDE SEQUENCE [LARGE SCALE GENOMIC DNA]</scope>
    <source>
        <strain evidence="2">PCC 7424</strain>
        <plasmid evidence="2">pP742401</plasmid>
    </source>
</reference>
<accession>B7KLN8</accession>
<evidence type="ECO:0000313" key="1">
    <source>
        <dbReference type="EMBL" id="ACK73710.1"/>
    </source>
</evidence>
<dbReference type="AlphaFoldDB" id="B7KLN8"/>
<dbReference type="EMBL" id="CP001292">
    <property type="protein sequence ID" value="ACK73710.1"/>
    <property type="molecule type" value="Genomic_DNA"/>
</dbReference>
<proteinExistence type="predicted"/>
<sequence length="71" mass="8061">MTLWLVRQNLRASVHGLIPLYLFRGTELISILNLIIASMTIGEAIEPVGFELEFNIWLASPKTCLTTLNRF</sequence>
<keyword evidence="1" id="KW-0614">Plasmid</keyword>
<name>B7KLN8_GLOC7</name>
<protein>
    <submittedName>
        <fullName evidence="1">Uncharacterized protein</fullName>
    </submittedName>
</protein>